<dbReference type="InterPro" id="IPR050469">
    <property type="entry name" value="Diguanylate_Cyclase"/>
</dbReference>
<evidence type="ECO:0000256" key="1">
    <source>
        <dbReference type="ARBA" id="ARBA00012528"/>
    </source>
</evidence>
<feature type="transmembrane region" description="Helical" evidence="4">
    <location>
        <begin position="6"/>
        <end position="25"/>
    </location>
</feature>
<gene>
    <name evidence="6" type="ORF">FNA46_12180</name>
</gene>
<dbReference type="PANTHER" id="PTHR45138">
    <property type="entry name" value="REGULATORY COMPONENTS OF SENSORY TRANSDUCTION SYSTEM"/>
    <property type="match status" value="1"/>
</dbReference>
<comment type="caution">
    <text evidence="6">The sequence shown here is derived from an EMBL/GenBank/DDBJ whole genome shotgun (WGS) entry which is preliminary data.</text>
</comment>
<evidence type="ECO:0000256" key="2">
    <source>
        <dbReference type="ARBA" id="ARBA00034247"/>
    </source>
</evidence>
<feature type="domain" description="GGDEF" evidence="5">
    <location>
        <begin position="244"/>
        <end position="379"/>
    </location>
</feature>
<feature type="transmembrane region" description="Helical" evidence="4">
    <location>
        <begin position="113"/>
        <end position="134"/>
    </location>
</feature>
<comment type="catalytic activity">
    <reaction evidence="2">
        <text>2 GTP = 3',3'-c-di-GMP + 2 diphosphate</text>
        <dbReference type="Rhea" id="RHEA:24898"/>
        <dbReference type="ChEBI" id="CHEBI:33019"/>
        <dbReference type="ChEBI" id="CHEBI:37565"/>
        <dbReference type="ChEBI" id="CHEBI:58805"/>
        <dbReference type="EC" id="2.7.7.65"/>
    </reaction>
</comment>
<dbReference type="SUPFAM" id="SSF55073">
    <property type="entry name" value="Nucleotide cyclase"/>
    <property type="match status" value="1"/>
</dbReference>
<dbReference type="CDD" id="cd01949">
    <property type="entry name" value="GGDEF"/>
    <property type="match status" value="1"/>
</dbReference>
<evidence type="ECO:0000259" key="5">
    <source>
        <dbReference type="PROSITE" id="PS50887"/>
    </source>
</evidence>
<dbReference type="NCBIfam" id="TIGR00254">
    <property type="entry name" value="GGDEF"/>
    <property type="match status" value="1"/>
</dbReference>
<dbReference type="InterPro" id="IPR000160">
    <property type="entry name" value="GGDEF_dom"/>
</dbReference>
<evidence type="ECO:0000313" key="6">
    <source>
        <dbReference type="EMBL" id="TRL38494.1"/>
    </source>
</evidence>
<proteinExistence type="predicted"/>
<keyword evidence="4" id="KW-0472">Membrane</keyword>
<feature type="compositionally biased region" description="Polar residues" evidence="3">
    <location>
        <begin position="395"/>
        <end position="406"/>
    </location>
</feature>
<dbReference type="SMART" id="SM00267">
    <property type="entry name" value="GGDEF"/>
    <property type="match status" value="1"/>
</dbReference>
<dbReference type="PROSITE" id="PS50887">
    <property type="entry name" value="GGDEF"/>
    <property type="match status" value="1"/>
</dbReference>
<dbReference type="EC" id="2.7.7.65" evidence="1"/>
<dbReference type="Proteomes" id="UP000316801">
    <property type="component" value="Unassembled WGS sequence"/>
</dbReference>
<feature type="compositionally biased region" description="Pro residues" evidence="3">
    <location>
        <begin position="408"/>
        <end position="417"/>
    </location>
</feature>
<dbReference type="InterPro" id="IPR029787">
    <property type="entry name" value="Nucleotide_cyclase"/>
</dbReference>
<feature type="transmembrane region" description="Helical" evidence="4">
    <location>
        <begin position="90"/>
        <end position="107"/>
    </location>
</feature>
<dbReference type="EMBL" id="VJMG01000030">
    <property type="protein sequence ID" value="TRL38494.1"/>
    <property type="molecule type" value="Genomic_DNA"/>
</dbReference>
<dbReference type="AlphaFoldDB" id="A0A549T9D6"/>
<feature type="transmembrane region" description="Helical" evidence="4">
    <location>
        <begin position="146"/>
        <end position="169"/>
    </location>
</feature>
<feature type="transmembrane region" description="Helical" evidence="4">
    <location>
        <begin position="59"/>
        <end position="78"/>
    </location>
</feature>
<keyword evidence="4" id="KW-0812">Transmembrane</keyword>
<name>A0A549T9D6_9HYPH</name>
<dbReference type="PANTHER" id="PTHR45138:SF9">
    <property type="entry name" value="DIGUANYLATE CYCLASE DGCM-RELATED"/>
    <property type="match status" value="1"/>
</dbReference>
<dbReference type="RefSeq" id="WP_143125477.1">
    <property type="nucleotide sequence ID" value="NZ_VJMG01000030.1"/>
</dbReference>
<sequence>MLKTALLLWAVEAATLSVLLLAMWANDRRQTVVLAWSLGFAANALGAALVGLRGEIPDYLSIVVGNGFQALALSCWAAGVRHYDDRKFTVWLLTPVTIWLIGMHFPFFASTFWMRVFLFQCISALGYGMIAYVLAEPKLPPRNGRLVFACIALVQSLLMIYTGIACLFVRPETFSEIPNGFFYTVINIFCLVSGILFGAHLLMSRTERRLQQLIVTDPLTGVLNRRGFLEQVQAMRARPPAGKLMLALAVFDLDHFKRINDRYGHKGGDAVLIAFCRSSIECIGTRGIFGRIGGEEFACLLHVASPAEAVGIIEAIRLSLMRQRIGLAGTDRIIIATVSCGVTVSSILDAEVDDMLSNADRALYAAKAAGRNATVLHDGKASYRVSDGQPREEPPQTSGQDTSVTSFPLPPLPPLSA</sequence>
<accession>A0A549T9D6</accession>
<dbReference type="GO" id="GO:0052621">
    <property type="term" value="F:diguanylate cyclase activity"/>
    <property type="evidence" value="ECO:0007669"/>
    <property type="project" value="UniProtKB-EC"/>
</dbReference>
<reference evidence="6 7" key="1">
    <citation type="submission" date="2019-07" db="EMBL/GenBank/DDBJ databases">
        <title>Ln-dependent methylotrophs.</title>
        <authorList>
            <person name="Tani A."/>
        </authorList>
    </citation>
    <scope>NUCLEOTIDE SEQUENCE [LARGE SCALE GENOMIC DNA]</scope>
    <source>
        <strain evidence="6 7">SM12</strain>
    </source>
</reference>
<evidence type="ECO:0000256" key="3">
    <source>
        <dbReference type="SAM" id="MobiDB-lite"/>
    </source>
</evidence>
<feature type="transmembrane region" description="Helical" evidence="4">
    <location>
        <begin position="32"/>
        <end position="53"/>
    </location>
</feature>
<dbReference type="InterPro" id="IPR043128">
    <property type="entry name" value="Rev_trsase/Diguanyl_cyclase"/>
</dbReference>
<evidence type="ECO:0000313" key="7">
    <source>
        <dbReference type="Proteomes" id="UP000316801"/>
    </source>
</evidence>
<keyword evidence="4" id="KW-1133">Transmembrane helix</keyword>
<feature type="region of interest" description="Disordered" evidence="3">
    <location>
        <begin position="380"/>
        <end position="417"/>
    </location>
</feature>
<organism evidence="6 7">
    <name type="scientific">Rhizobium straminoryzae</name>
    <dbReference type="NCBI Taxonomy" id="1387186"/>
    <lineage>
        <taxon>Bacteria</taxon>
        <taxon>Pseudomonadati</taxon>
        <taxon>Pseudomonadota</taxon>
        <taxon>Alphaproteobacteria</taxon>
        <taxon>Hyphomicrobiales</taxon>
        <taxon>Rhizobiaceae</taxon>
        <taxon>Rhizobium/Agrobacterium group</taxon>
        <taxon>Rhizobium</taxon>
    </lineage>
</organism>
<feature type="transmembrane region" description="Helical" evidence="4">
    <location>
        <begin position="181"/>
        <end position="203"/>
    </location>
</feature>
<keyword evidence="7" id="KW-1185">Reference proteome</keyword>
<dbReference type="Gene3D" id="3.30.70.270">
    <property type="match status" value="1"/>
</dbReference>
<evidence type="ECO:0000256" key="4">
    <source>
        <dbReference type="SAM" id="Phobius"/>
    </source>
</evidence>
<protein>
    <recommendedName>
        <fullName evidence="1">diguanylate cyclase</fullName>
        <ecNumber evidence="1">2.7.7.65</ecNumber>
    </recommendedName>
</protein>
<dbReference type="Pfam" id="PF00990">
    <property type="entry name" value="GGDEF"/>
    <property type="match status" value="1"/>
</dbReference>